<feature type="compositionally biased region" description="Basic residues" evidence="3">
    <location>
        <begin position="68"/>
        <end position="78"/>
    </location>
</feature>
<dbReference type="EMBL" id="CAKMRJ010004445">
    <property type="protein sequence ID" value="CAH1437892.1"/>
    <property type="molecule type" value="Genomic_DNA"/>
</dbReference>
<dbReference type="AlphaFoldDB" id="A0AAU9NJ64"/>
<keyword evidence="2" id="KW-0131">Cell cycle</keyword>
<evidence type="ECO:0000256" key="2">
    <source>
        <dbReference type="ARBA" id="ARBA00023306"/>
    </source>
</evidence>
<evidence type="ECO:0000313" key="4">
    <source>
        <dbReference type="EMBL" id="CAH1437892.1"/>
    </source>
</evidence>
<dbReference type="InterPro" id="IPR040389">
    <property type="entry name" value="SMR"/>
</dbReference>
<keyword evidence="1" id="KW-0649">Protein kinase inhibitor</keyword>
<dbReference type="GO" id="GO:0032875">
    <property type="term" value="P:regulation of DNA endoreduplication"/>
    <property type="evidence" value="ECO:0007669"/>
    <property type="project" value="InterPro"/>
</dbReference>
<evidence type="ECO:0000313" key="5">
    <source>
        <dbReference type="Proteomes" id="UP001157418"/>
    </source>
</evidence>
<dbReference type="GO" id="GO:0004860">
    <property type="term" value="F:protein kinase inhibitor activity"/>
    <property type="evidence" value="ECO:0007669"/>
    <property type="project" value="UniProtKB-KW"/>
</dbReference>
<feature type="compositionally biased region" description="Basic and acidic residues" evidence="3">
    <location>
        <begin position="1"/>
        <end position="10"/>
    </location>
</feature>
<accession>A0AAU9NJ64</accession>
<comment type="caution">
    <text evidence="4">The sequence shown here is derived from an EMBL/GenBank/DDBJ whole genome shotgun (WGS) entry which is preliminary data.</text>
</comment>
<sequence>MSEENKETYAKLKSMAQPGEQKDDDEASESKHNQLVAPEEDGDYHCQTPTSDDHKIQPPRVSLPPPPPRRKLLQKRIRRSSVDRTLMEFFEHTRREEVDAFFQSFTVRVSSSTSRKTRSQSV</sequence>
<organism evidence="4 5">
    <name type="scientific">Lactuca virosa</name>
    <dbReference type="NCBI Taxonomy" id="75947"/>
    <lineage>
        <taxon>Eukaryota</taxon>
        <taxon>Viridiplantae</taxon>
        <taxon>Streptophyta</taxon>
        <taxon>Embryophyta</taxon>
        <taxon>Tracheophyta</taxon>
        <taxon>Spermatophyta</taxon>
        <taxon>Magnoliopsida</taxon>
        <taxon>eudicotyledons</taxon>
        <taxon>Gunneridae</taxon>
        <taxon>Pentapetalae</taxon>
        <taxon>asterids</taxon>
        <taxon>campanulids</taxon>
        <taxon>Asterales</taxon>
        <taxon>Asteraceae</taxon>
        <taxon>Cichorioideae</taxon>
        <taxon>Cichorieae</taxon>
        <taxon>Lactucinae</taxon>
        <taxon>Lactuca</taxon>
    </lineage>
</organism>
<dbReference type="PANTHER" id="PTHR33142">
    <property type="entry name" value="CYCLIN-DEPENDENT PROTEIN KINASE INHIBITOR SMR13"/>
    <property type="match status" value="1"/>
</dbReference>
<protein>
    <recommendedName>
        <fullName evidence="6">Cyclin-dependent protein kinase inhibitor SMR2</fullName>
    </recommendedName>
</protein>
<dbReference type="PANTHER" id="PTHR33142:SF89">
    <property type="entry name" value="CYCLIN-DEPENDENT PROTEIN KINASE INHIBITOR SMR2"/>
    <property type="match status" value="1"/>
</dbReference>
<evidence type="ECO:0000256" key="1">
    <source>
        <dbReference type="ARBA" id="ARBA00023013"/>
    </source>
</evidence>
<reference evidence="4 5" key="1">
    <citation type="submission" date="2022-01" db="EMBL/GenBank/DDBJ databases">
        <authorList>
            <person name="Xiong W."/>
            <person name="Schranz E."/>
        </authorList>
    </citation>
    <scope>NUCLEOTIDE SEQUENCE [LARGE SCALE GENOMIC DNA]</scope>
</reference>
<evidence type="ECO:0000256" key="3">
    <source>
        <dbReference type="SAM" id="MobiDB-lite"/>
    </source>
</evidence>
<evidence type="ECO:0008006" key="6">
    <source>
        <dbReference type="Google" id="ProtNLM"/>
    </source>
</evidence>
<gene>
    <name evidence="4" type="ORF">LVIROSA_LOCUS24184</name>
</gene>
<feature type="region of interest" description="Disordered" evidence="3">
    <location>
        <begin position="1"/>
        <end position="78"/>
    </location>
</feature>
<proteinExistence type="predicted"/>
<keyword evidence="5" id="KW-1185">Reference proteome</keyword>
<dbReference type="Proteomes" id="UP001157418">
    <property type="component" value="Unassembled WGS sequence"/>
</dbReference>
<name>A0AAU9NJ64_9ASTR</name>